<name>A0A3P8HHY4_9TREM</name>
<sequence length="36" mass="4239">MGLVSWMYPHLRELMFTLGLEPSTVHFKHPRVNINS</sequence>
<dbReference type="AlphaFoldDB" id="A0A3P8HHY4"/>
<feature type="non-terminal residue" evidence="1">
    <location>
        <position position="36"/>
    </location>
</feature>
<keyword evidence="2" id="KW-1185">Reference proteome</keyword>
<protein>
    <submittedName>
        <fullName evidence="1">Uncharacterized protein</fullName>
    </submittedName>
</protein>
<reference evidence="1 2" key="1">
    <citation type="submission" date="2018-11" db="EMBL/GenBank/DDBJ databases">
        <authorList>
            <consortium name="Pathogen Informatics"/>
        </authorList>
    </citation>
    <scope>NUCLEOTIDE SEQUENCE [LARGE SCALE GENOMIC DNA]</scope>
    <source>
        <strain evidence="1 2">Zambia</strain>
    </source>
</reference>
<evidence type="ECO:0000313" key="2">
    <source>
        <dbReference type="Proteomes" id="UP000277204"/>
    </source>
</evidence>
<accession>A0A3P8HHY4</accession>
<gene>
    <name evidence="1" type="ORF">SMRZ_LOCUS23153</name>
</gene>
<dbReference type="Proteomes" id="UP000277204">
    <property type="component" value="Unassembled WGS sequence"/>
</dbReference>
<dbReference type="EMBL" id="UZAI01019537">
    <property type="protein sequence ID" value="VDP46029.1"/>
    <property type="molecule type" value="Genomic_DNA"/>
</dbReference>
<organism evidence="1 2">
    <name type="scientific">Schistosoma margrebowiei</name>
    <dbReference type="NCBI Taxonomy" id="48269"/>
    <lineage>
        <taxon>Eukaryota</taxon>
        <taxon>Metazoa</taxon>
        <taxon>Spiralia</taxon>
        <taxon>Lophotrochozoa</taxon>
        <taxon>Platyhelminthes</taxon>
        <taxon>Trematoda</taxon>
        <taxon>Digenea</taxon>
        <taxon>Strigeidida</taxon>
        <taxon>Schistosomatoidea</taxon>
        <taxon>Schistosomatidae</taxon>
        <taxon>Schistosoma</taxon>
    </lineage>
</organism>
<proteinExistence type="predicted"/>
<evidence type="ECO:0000313" key="1">
    <source>
        <dbReference type="EMBL" id="VDP46029.1"/>
    </source>
</evidence>